<reference evidence="1 2" key="1">
    <citation type="submission" date="2020-04" db="EMBL/GenBank/DDBJ databases">
        <authorList>
            <person name="De Canck E."/>
        </authorList>
    </citation>
    <scope>NUCLEOTIDE SEQUENCE [LARGE SCALE GENOMIC DNA]</scope>
    <source>
        <strain evidence="1 2">LMG 29660</strain>
    </source>
</reference>
<proteinExistence type="predicted"/>
<name>A0A6J5F1V0_9BURK</name>
<dbReference type="AlphaFoldDB" id="A0A6J5F1V0"/>
<dbReference type="Proteomes" id="UP000494135">
    <property type="component" value="Unassembled WGS sequence"/>
</dbReference>
<protein>
    <submittedName>
        <fullName evidence="1">Uncharacterized protein</fullName>
    </submittedName>
</protein>
<sequence>MRIWFASMARVTGVPGRLARRICKKVLQGDGSDRHHSSFEFVLLTISMMLTIGGGSKMERTRPGGATRFSFARAGDRLSKTLARRRRRARNVNPGCDNLPGRGAGAEEKRVGINVSGTRHPAGGCRSVRFRTVSNRVTLRGRRGGPPRVMRFAIQLRHTRSDVRTGRGTRGPGPNGCAERCVSLAACPGRVGRCANGQVGGSADRVPDTRFSCAPLREHRRALCLCPDARTSPGLRHGLGIGVQSMATVADGSCVALEPASAVNDPA</sequence>
<evidence type="ECO:0000313" key="2">
    <source>
        <dbReference type="Proteomes" id="UP000494135"/>
    </source>
</evidence>
<organism evidence="1 2">
    <name type="scientific">Burkholderia puraquae</name>
    <dbReference type="NCBI Taxonomy" id="1904757"/>
    <lineage>
        <taxon>Bacteria</taxon>
        <taxon>Pseudomonadati</taxon>
        <taxon>Pseudomonadota</taxon>
        <taxon>Betaproteobacteria</taxon>
        <taxon>Burkholderiales</taxon>
        <taxon>Burkholderiaceae</taxon>
        <taxon>Burkholderia</taxon>
        <taxon>Burkholderia cepacia complex</taxon>
    </lineage>
</organism>
<dbReference type="EMBL" id="CADIKG010000040">
    <property type="protein sequence ID" value="CAB3772334.1"/>
    <property type="molecule type" value="Genomic_DNA"/>
</dbReference>
<gene>
    <name evidence="1" type="ORF">LMG29660_07130</name>
</gene>
<accession>A0A6J5F1V0</accession>
<evidence type="ECO:0000313" key="1">
    <source>
        <dbReference type="EMBL" id="CAB3772334.1"/>
    </source>
</evidence>